<dbReference type="PANTHER" id="PTHR43280:SF32">
    <property type="entry name" value="TRANSCRIPTIONAL REGULATORY PROTEIN"/>
    <property type="match status" value="1"/>
</dbReference>
<evidence type="ECO:0000256" key="2">
    <source>
        <dbReference type="ARBA" id="ARBA00023125"/>
    </source>
</evidence>
<dbReference type="RefSeq" id="WP_090024847.1">
    <property type="nucleotide sequence ID" value="NZ_FOVD01000003.1"/>
</dbReference>
<evidence type="ECO:0000256" key="3">
    <source>
        <dbReference type="ARBA" id="ARBA00023163"/>
    </source>
</evidence>
<dbReference type="Proteomes" id="UP000198769">
    <property type="component" value="Unassembled WGS sequence"/>
</dbReference>
<dbReference type="PROSITE" id="PS01124">
    <property type="entry name" value="HTH_ARAC_FAMILY_2"/>
    <property type="match status" value="1"/>
</dbReference>
<sequence>MKSITNYSFKPISNKDQNMHIISISERIKRGAEAVFRPHRTDFYIIQYITQGEGTYFVDFEEIKFKANDVWIVSPNQVHHFVPDVNYEGILIAFTETFYARSAYNKSFLSNAHIFNPLGGTTFFELKEHEGTIFQEIIASLIVELNHEFDTVQASILHNGLSNILNYAERSLIKSNNYKNKLSGKDSSYTMAFKKLVRQNFTEYKTVKDYADKLHISDRKLQKAIEATLGKSPKSYITDHIILESKRLLTHEDLSIKEISFALGFDEPTNFTKFFKKQTEASPSDFKLEQKKK</sequence>
<keyword evidence="6" id="KW-1185">Reference proteome</keyword>
<keyword evidence="3" id="KW-0804">Transcription</keyword>
<organism evidence="5 6">
    <name type="scientific">Chryseobacterium oleae</name>
    <dbReference type="NCBI Taxonomy" id="491207"/>
    <lineage>
        <taxon>Bacteria</taxon>
        <taxon>Pseudomonadati</taxon>
        <taxon>Bacteroidota</taxon>
        <taxon>Flavobacteriia</taxon>
        <taxon>Flavobacteriales</taxon>
        <taxon>Weeksellaceae</taxon>
        <taxon>Chryseobacterium group</taxon>
        <taxon>Chryseobacterium</taxon>
    </lineage>
</organism>
<dbReference type="EMBL" id="FOVD01000003">
    <property type="protein sequence ID" value="SFN40858.1"/>
    <property type="molecule type" value="Genomic_DNA"/>
</dbReference>
<feature type="domain" description="HTH araC/xylS-type" evidence="4">
    <location>
        <begin position="191"/>
        <end position="289"/>
    </location>
</feature>
<protein>
    <submittedName>
        <fullName evidence="5">Transcriptional regulator, AraC family</fullName>
    </submittedName>
</protein>
<dbReference type="GO" id="GO:0003700">
    <property type="term" value="F:DNA-binding transcription factor activity"/>
    <property type="evidence" value="ECO:0007669"/>
    <property type="project" value="InterPro"/>
</dbReference>
<evidence type="ECO:0000313" key="5">
    <source>
        <dbReference type="EMBL" id="SFN40858.1"/>
    </source>
</evidence>
<reference evidence="6" key="1">
    <citation type="submission" date="2016-10" db="EMBL/GenBank/DDBJ databases">
        <authorList>
            <person name="Varghese N."/>
            <person name="Submissions S."/>
        </authorList>
    </citation>
    <scope>NUCLEOTIDE SEQUENCE [LARGE SCALE GENOMIC DNA]</scope>
    <source>
        <strain evidence="6">DSM 25575</strain>
    </source>
</reference>
<dbReference type="InterPro" id="IPR009057">
    <property type="entry name" value="Homeodomain-like_sf"/>
</dbReference>
<dbReference type="InterPro" id="IPR014710">
    <property type="entry name" value="RmlC-like_jellyroll"/>
</dbReference>
<evidence type="ECO:0000256" key="1">
    <source>
        <dbReference type="ARBA" id="ARBA00023015"/>
    </source>
</evidence>
<evidence type="ECO:0000313" key="6">
    <source>
        <dbReference type="Proteomes" id="UP000198769"/>
    </source>
</evidence>
<name>A0A1I4YS33_CHROL</name>
<dbReference type="OrthoDB" id="2666928at2"/>
<evidence type="ECO:0000259" key="4">
    <source>
        <dbReference type="PROSITE" id="PS01124"/>
    </source>
</evidence>
<dbReference type="SMART" id="SM00342">
    <property type="entry name" value="HTH_ARAC"/>
    <property type="match status" value="1"/>
</dbReference>
<dbReference type="SUPFAM" id="SSF51215">
    <property type="entry name" value="Regulatory protein AraC"/>
    <property type="match status" value="1"/>
</dbReference>
<dbReference type="PANTHER" id="PTHR43280">
    <property type="entry name" value="ARAC-FAMILY TRANSCRIPTIONAL REGULATOR"/>
    <property type="match status" value="1"/>
</dbReference>
<dbReference type="Pfam" id="PF02311">
    <property type="entry name" value="AraC_binding"/>
    <property type="match status" value="1"/>
</dbReference>
<dbReference type="GO" id="GO:0043565">
    <property type="term" value="F:sequence-specific DNA binding"/>
    <property type="evidence" value="ECO:0007669"/>
    <property type="project" value="InterPro"/>
</dbReference>
<proteinExistence type="predicted"/>
<dbReference type="InterPro" id="IPR018060">
    <property type="entry name" value="HTH_AraC"/>
</dbReference>
<dbReference type="Pfam" id="PF12833">
    <property type="entry name" value="HTH_18"/>
    <property type="match status" value="1"/>
</dbReference>
<keyword evidence="1" id="KW-0805">Transcription regulation</keyword>
<dbReference type="InterPro" id="IPR003313">
    <property type="entry name" value="AraC-bd"/>
</dbReference>
<gene>
    <name evidence="5" type="ORF">SAMN05421594_2645</name>
</gene>
<dbReference type="AlphaFoldDB" id="A0A1I4YS33"/>
<keyword evidence="2" id="KW-0238">DNA-binding</keyword>
<dbReference type="SUPFAM" id="SSF46689">
    <property type="entry name" value="Homeodomain-like"/>
    <property type="match status" value="1"/>
</dbReference>
<accession>A0A1I4YS33</accession>
<dbReference type="Gene3D" id="2.60.120.10">
    <property type="entry name" value="Jelly Rolls"/>
    <property type="match status" value="1"/>
</dbReference>
<dbReference type="Gene3D" id="1.10.10.60">
    <property type="entry name" value="Homeodomain-like"/>
    <property type="match status" value="1"/>
</dbReference>
<dbReference type="InterPro" id="IPR037923">
    <property type="entry name" value="HTH-like"/>
</dbReference>